<evidence type="ECO:0000313" key="2">
    <source>
        <dbReference type="Proteomes" id="UP000009100"/>
    </source>
</evidence>
<dbReference type="Proteomes" id="UP000009100">
    <property type="component" value="Chromosome 1"/>
</dbReference>
<gene>
    <name evidence="1" type="ordered locus">VS_0295</name>
</gene>
<sequence length="48" mass="5770">MTYLSYFLTLQLPYQVSYNHKLLIYQANKKPHIFMRGFSETHNGKFSL</sequence>
<reference evidence="1 2" key="1">
    <citation type="submission" date="2009-02" db="EMBL/GenBank/DDBJ databases">
        <title>Vibrio splendidus str. LGP32 complete genome.</title>
        <authorList>
            <person name="Mazel D."/>
            <person name="Le Roux F."/>
        </authorList>
    </citation>
    <scope>NUCLEOTIDE SEQUENCE [LARGE SCALE GENOMIC DNA]</scope>
    <source>
        <strain evidence="1 2">LGP32</strain>
    </source>
</reference>
<protein>
    <submittedName>
        <fullName evidence="1">Uncharacterized protein</fullName>
    </submittedName>
</protein>
<dbReference type="EMBL" id="FM954972">
    <property type="protein sequence ID" value="CAV17317.1"/>
    <property type="molecule type" value="Genomic_DNA"/>
</dbReference>
<name>B7VI80_VIBA3</name>
<proteinExistence type="predicted"/>
<evidence type="ECO:0000313" key="1">
    <source>
        <dbReference type="EMBL" id="CAV17317.1"/>
    </source>
</evidence>
<dbReference type="AlphaFoldDB" id="B7VI80"/>
<accession>B7VI80</accession>
<organism evidence="1 2">
    <name type="scientific">Vibrio atlanticus (strain LGP32)</name>
    <name type="common">Vibrio splendidus (strain Mel32)</name>
    <dbReference type="NCBI Taxonomy" id="575788"/>
    <lineage>
        <taxon>Bacteria</taxon>
        <taxon>Pseudomonadati</taxon>
        <taxon>Pseudomonadota</taxon>
        <taxon>Gammaproteobacteria</taxon>
        <taxon>Vibrionales</taxon>
        <taxon>Vibrionaceae</taxon>
        <taxon>Vibrio</taxon>
    </lineage>
</organism>
<dbReference type="KEGG" id="vsp:VS_0295"/>
<dbReference type="HOGENOM" id="CLU_3159280_0_0_6"/>